<dbReference type="SUPFAM" id="SSF69118">
    <property type="entry name" value="AhpD-like"/>
    <property type="match status" value="1"/>
</dbReference>
<evidence type="ECO:0008006" key="2">
    <source>
        <dbReference type="Google" id="ProtNLM"/>
    </source>
</evidence>
<evidence type="ECO:0000313" key="1">
    <source>
        <dbReference type="EMBL" id="VAW51478.1"/>
    </source>
</evidence>
<protein>
    <recommendedName>
        <fullName evidence="2">Carboxymuconolactone decarboxylase-like domain-containing protein</fullName>
    </recommendedName>
</protein>
<name>A0A3B0W6F6_9ZZZZ</name>
<proteinExistence type="predicted"/>
<dbReference type="Gene3D" id="1.20.1290.10">
    <property type="entry name" value="AhpD-like"/>
    <property type="match status" value="1"/>
</dbReference>
<dbReference type="EMBL" id="UOFD01000031">
    <property type="protein sequence ID" value="VAW51478.1"/>
    <property type="molecule type" value="Genomic_DNA"/>
</dbReference>
<reference evidence="1" key="1">
    <citation type="submission" date="2018-06" db="EMBL/GenBank/DDBJ databases">
        <authorList>
            <person name="Zhirakovskaya E."/>
        </authorList>
    </citation>
    <scope>NUCLEOTIDE SEQUENCE</scope>
</reference>
<sequence length="67" mass="7626">AVYTMAVEINNSRGRPQTEIVKSFLEAGFNEKHLMSIILAVSVKILSNYSNHLFDTKVDDVFSEFEM</sequence>
<organism evidence="1">
    <name type="scientific">hydrothermal vent metagenome</name>
    <dbReference type="NCBI Taxonomy" id="652676"/>
    <lineage>
        <taxon>unclassified sequences</taxon>
        <taxon>metagenomes</taxon>
        <taxon>ecological metagenomes</taxon>
    </lineage>
</organism>
<accession>A0A3B0W6F6</accession>
<dbReference type="AlphaFoldDB" id="A0A3B0W6F6"/>
<feature type="non-terminal residue" evidence="1">
    <location>
        <position position="1"/>
    </location>
</feature>
<dbReference type="InterPro" id="IPR029032">
    <property type="entry name" value="AhpD-like"/>
</dbReference>
<gene>
    <name evidence="1" type="ORF">MNBD_GAMMA06-925</name>
</gene>